<protein>
    <submittedName>
        <fullName evidence="1">Uncharacterized protein</fullName>
    </submittedName>
</protein>
<sequence length="100" mass="11324">MTYKMVFVNETGKRIGEDHHRAKLSNADVDLVFYLREAGLSYQQIADKFDDIPGGVSKSTVRDVLSGRRRGQIPHATKRVLVRSLDLCWGVAHPEEFPLL</sequence>
<gene>
    <name evidence="1" type="ORF">UFOVP61_11</name>
</gene>
<dbReference type="EMBL" id="LR796184">
    <property type="protein sequence ID" value="CAB4124490.1"/>
    <property type="molecule type" value="Genomic_DNA"/>
</dbReference>
<organism evidence="1">
    <name type="scientific">uncultured Caudovirales phage</name>
    <dbReference type="NCBI Taxonomy" id="2100421"/>
    <lineage>
        <taxon>Viruses</taxon>
        <taxon>Duplodnaviria</taxon>
        <taxon>Heunggongvirae</taxon>
        <taxon>Uroviricota</taxon>
        <taxon>Caudoviricetes</taxon>
        <taxon>Peduoviridae</taxon>
        <taxon>Maltschvirus</taxon>
        <taxon>Maltschvirus maltsch</taxon>
    </lineage>
</organism>
<evidence type="ECO:0000313" key="1">
    <source>
        <dbReference type="EMBL" id="CAB4124490.1"/>
    </source>
</evidence>
<reference evidence="1" key="1">
    <citation type="submission" date="2020-04" db="EMBL/GenBank/DDBJ databases">
        <authorList>
            <person name="Chiriac C."/>
            <person name="Salcher M."/>
            <person name="Ghai R."/>
            <person name="Kavagutti S V."/>
        </authorList>
    </citation>
    <scope>NUCLEOTIDE SEQUENCE</scope>
</reference>
<name>A0A6J5KW73_9CAUD</name>
<accession>A0A6J5KW73</accession>
<proteinExistence type="predicted"/>